<evidence type="ECO:0000256" key="9">
    <source>
        <dbReference type="PROSITE-ProRule" id="PRU10125"/>
    </source>
</evidence>
<dbReference type="Pfam" id="PF01678">
    <property type="entry name" value="DAP_epimerase"/>
    <property type="match status" value="2"/>
</dbReference>
<feature type="binding site" evidence="8">
    <location>
        <begin position="211"/>
        <end position="212"/>
    </location>
    <ligand>
        <name>substrate</name>
    </ligand>
</feature>
<reference evidence="10 11" key="1">
    <citation type="submission" date="2023-07" db="EMBL/GenBank/DDBJ databases">
        <title>Genomic Encyclopedia of Type Strains, Phase IV (KMG-IV): sequencing the most valuable type-strain genomes for metagenomic binning, comparative biology and taxonomic classification.</title>
        <authorList>
            <person name="Goeker M."/>
        </authorList>
    </citation>
    <scope>NUCLEOTIDE SEQUENCE [LARGE SCALE GENOMIC DNA]</scope>
    <source>
        <strain evidence="10 11">DSM 1400</strain>
    </source>
</reference>
<proteinExistence type="inferred from homology"/>
<feature type="site" description="Could be important to modulate the pK values of the two catalytic cysteine residues" evidence="8">
    <location>
        <position position="164"/>
    </location>
</feature>
<evidence type="ECO:0000256" key="7">
    <source>
        <dbReference type="ARBA" id="ARBA00051712"/>
    </source>
</evidence>
<feature type="site" description="Could be important to modulate the pK values of the two catalytic cysteine residues" evidence="8">
    <location>
        <position position="211"/>
    </location>
</feature>
<comment type="catalytic activity">
    <reaction evidence="7 8">
        <text>(2S,6S)-2,6-diaminopimelate = meso-2,6-diaminopimelate</text>
        <dbReference type="Rhea" id="RHEA:15393"/>
        <dbReference type="ChEBI" id="CHEBI:57609"/>
        <dbReference type="ChEBI" id="CHEBI:57791"/>
        <dbReference type="EC" id="5.1.1.7"/>
    </reaction>
</comment>
<comment type="subunit">
    <text evidence="8">Homodimer.</text>
</comment>
<accession>A0ABU0JRX5</accession>
<comment type="subcellular location">
    <subcellularLocation>
        <location evidence="8">Cytoplasm</location>
    </subcellularLocation>
</comment>
<feature type="active site" description="Proton donor" evidence="8">
    <location>
        <position position="74"/>
    </location>
</feature>
<sequence length="275" mass="30594">MKEINFTKMQGLGNDFVMLDDREEIYNNESEIALKLCHRNFGIGADGVIFIRKSEKAHIRMVIYNADGSHASMCGNGIRCFAKYVWDKNIVKENPLIIETDDGIKKAELFIENGKVHEVEINMGTWSFDPKNVPLASNEEVLNKKISVEGKEYNISSLHMGVPHTVIYTNLKDINIEEGKKIEYFNLFPKKTNVNFCEKVSSSCINVKTWERGAGATLACGTGSCASVVVGNKLGLLDKSVQVNVPGGTMYITIEEETVFMKGPAKITFEGIIVL</sequence>
<feature type="binding site" evidence="8">
    <location>
        <position position="193"/>
    </location>
    <ligand>
        <name>substrate</name>
    </ligand>
</feature>
<evidence type="ECO:0000313" key="11">
    <source>
        <dbReference type="Proteomes" id="UP001224418"/>
    </source>
</evidence>
<organism evidence="10 11">
    <name type="scientific">Hathewaya limosa</name>
    <name type="common">Clostridium limosum</name>
    <dbReference type="NCBI Taxonomy" id="1536"/>
    <lineage>
        <taxon>Bacteria</taxon>
        <taxon>Bacillati</taxon>
        <taxon>Bacillota</taxon>
        <taxon>Clostridia</taxon>
        <taxon>Eubacteriales</taxon>
        <taxon>Clostridiaceae</taxon>
        <taxon>Hathewaya</taxon>
    </lineage>
</organism>
<dbReference type="EC" id="5.1.1.7" evidence="3 8"/>
<dbReference type="HAMAP" id="MF_00197">
    <property type="entry name" value="DAP_epimerase"/>
    <property type="match status" value="1"/>
</dbReference>
<feature type="binding site" evidence="8">
    <location>
        <position position="14"/>
    </location>
    <ligand>
        <name>substrate</name>
    </ligand>
</feature>
<evidence type="ECO:0000256" key="3">
    <source>
        <dbReference type="ARBA" id="ARBA00013080"/>
    </source>
</evidence>
<keyword evidence="5 8" id="KW-0457">Lysine biosynthesis</keyword>
<keyword evidence="11" id="KW-1185">Reference proteome</keyword>
<evidence type="ECO:0000256" key="6">
    <source>
        <dbReference type="ARBA" id="ARBA00023235"/>
    </source>
</evidence>
<gene>
    <name evidence="8" type="primary">dapF</name>
    <name evidence="10" type="ORF">QOZ93_001561</name>
</gene>
<dbReference type="EMBL" id="JAUSWN010000011">
    <property type="protein sequence ID" value="MDQ0479819.1"/>
    <property type="molecule type" value="Genomic_DNA"/>
</dbReference>
<comment type="caution">
    <text evidence="10">The sequence shown here is derived from an EMBL/GenBank/DDBJ whole genome shotgun (WGS) entry which is preliminary data.</text>
</comment>
<dbReference type="NCBIfam" id="TIGR00652">
    <property type="entry name" value="DapF"/>
    <property type="match status" value="1"/>
</dbReference>
<evidence type="ECO:0000256" key="1">
    <source>
        <dbReference type="ARBA" id="ARBA00005196"/>
    </source>
</evidence>
<dbReference type="GO" id="GO:0008837">
    <property type="term" value="F:diaminopimelate epimerase activity"/>
    <property type="evidence" value="ECO:0007669"/>
    <property type="project" value="UniProtKB-EC"/>
</dbReference>
<evidence type="ECO:0000256" key="8">
    <source>
        <dbReference type="HAMAP-Rule" id="MF_00197"/>
    </source>
</evidence>
<comment type="caution">
    <text evidence="8">Lacks conserved residue(s) required for the propagation of feature annotation.</text>
</comment>
<dbReference type="Proteomes" id="UP001224418">
    <property type="component" value="Unassembled WGS sequence"/>
</dbReference>
<dbReference type="SUPFAM" id="SSF54506">
    <property type="entry name" value="Diaminopimelate epimerase-like"/>
    <property type="match status" value="2"/>
</dbReference>
<feature type="binding site" evidence="8">
    <location>
        <begin position="221"/>
        <end position="222"/>
    </location>
    <ligand>
        <name>substrate</name>
    </ligand>
</feature>
<comment type="pathway">
    <text evidence="1 8">Amino-acid biosynthesis; L-lysine biosynthesis via DAP pathway; DL-2,6-diaminopimelate from LL-2,6-diaminopimelate: step 1/1.</text>
</comment>
<name>A0ABU0JRX5_HATLI</name>
<comment type="similarity">
    <text evidence="2 8">Belongs to the diaminopimelate epimerase family.</text>
</comment>
<feature type="active site" description="Proton acceptor" evidence="8">
    <location>
        <position position="220"/>
    </location>
</feature>
<feature type="binding site" evidence="8">
    <location>
        <begin position="75"/>
        <end position="76"/>
    </location>
    <ligand>
        <name>substrate</name>
    </ligand>
</feature>
<keyword evidence="6 8" id="KW-0413">Isomerase</keyword>
<evidence type="ECO:0000256" key="5">
    <source>
        <dbReference type="ARBA" id="ARBA00023154"/>
    </source>
</evidence>
<evidence type="ECO:0000313" key="10">
    <source>
        <dbReference type="EMBL" id="MDQ0479819.1"/>
    </source>
</evidence>
<evidence type="ECO:0000256" key="2">
    <source>
        <dbReference type="ARBA" id="ARBA00010219"/>
    </source>
</evidence>
<comment type="function">
    <text evidence="8">Catalyzes the stereoinversion of LL-2,6-diaminopimelate (L,L-DAP) to meso-diaminopimelate (meso-DAP), a precursor of L-lysine and an essential component of the bacterial peptidoglycan.</text>
</comment>
<keyword evidence="8" id="KW-0963">Cytoplasm</keyword>
<dbReference type="PANTHER" id="PTHR31689">
    <property type="entry name" value="DIAMINOPIMELATE EPIMERASE, CHLOROPLASTIC"/>
    <property type="match status" value="1"/>
</dbReference>
<evidence type="ECO:0000256" key="4">
    <source>
        <dbReference type="ARBA" id="ARBA00022605"/>
    </source>
</evidence>
<dbReference type="PROSITE" id="PS01326">
    <property type="entry name" value="DAP_EPIMERASE"/>
    <property type="match status" value="1"/>
</dbReference>
<protein>
    <recommendedName>
        <fullName evidence="3 8">Diaminopimelate epimerase</fullName>
        <shortName evidence="8">DAP epimerase</shortName>
        <ecNumber evidence="3 8">5.1.1.7</ecNumber>
    </recommendedName>
    <alternativeName>
        <fullName evidence="8">PLP-independent amino acid racemase</fullName>
    </alternativeName>
</protein>
<dbReference type="Gene3D" id="3.10.310.10">
    <property type="entry name" value="Diaminopimelate Epimerase, Chain A, domain 1"/>
    <property type="match status" value="2"/>
</dbReference>
<dbReference type="PANTHER" id="PTHR31689:SF0">
    <property type="entry name" value="DIAMINOPIMELATE EPIMERASE"/>
    <property type="match status" value="1"/>
</dbReference>
<feature type="active site" evidence="9">
    <location>
        <position position="74"/>
    </location>
</feature>
<dbReference type="InterPro" id="IPR018510">
    <property type="entry name" value="DAP_epimerase_AS"/>
</dbReference>
<feature type="binding site" evidence="8">
    <location>
        <position position="65"/>
    </location>
    <ligand>
        <name>substrate</name>
    </ligand>
</feature>
<dbReference type="InterPro" id="IPR001653">
    <property type="entry name" value="DAP_epimerase_DapF"/>
</dbReference>
<keyword evidence="4 8" id="KW-0028">Amino-acid biosynthesis</keyword>